<feature type="domain" description="ABC transporter" evidence="4">
    <location>
        <begin position="6"/>
        <end position="228"/>
    </location>
</feature>
<evidence type="ECO:0000256" key="3">
    <source>
        <dbReference type="ARBA" id="ARBA00022840"/>
    </source>
</evidence>
<organism evidence="5 6">
    <name type="scientific">Clostridium neuense</name>
    <dbReference type="NCBI Taxonomy" id="1728934"/>
    <lineage>
        <taxon>Bacteria</taxon>
        <taxon>Bacillati</taxon>
        <taxon>Bacillota</taxon>
        <taxon>Clostridia</taxon>
        <taxon>Eubacteriales</taxon>
        <taxon>Clostridiaceae</taxon>
        <taxon>Clostridium</taxon>
    </lineage>
</organism>
<dbReference type="EMBL" id="JBJIAA010000029">
    <property type="protein sequence ID" value="MFL0253228.1"/>
    <property type="molecule type" value="Genomic_DNA"/>
</dbReference>
<dbReference type="InterPro" id="IPR003593">
    <property type="entry name" value="AAA+_ATPase"/>
</dbReference>
<accession>A0ABW8TLZ6</accession>
<dbReference type="SUPFAM" id="SSF52540">
    <property type="entry name" value="P-loop containing nucleoside triphosphate hydrolases"/>
    <property type="match status" value="1"/>
</dbReference>
<evidence type="ECO:0000313" key="5">
    <source>
        <dbReference type="EMBL" id="MFL0253228.1"/>
    </source>
</evidence>
<name>A0ABW8TLZ6_9CLOT</name>
<dbReference type="PROSITE" id="PS50893">
    <property type="entry name" value="ABC_TRANSPORTER_2"/>
    <property type="match status" value="1"/>
</dbReference>
<dbReference type="SMART" id="SM00382">
    <property type="entry name" value="AAA"/>
    <property type="match status" value="1"/>
</dbReference>
<dbReference type="InterPro" id="IPR027417">
    <property type="entry name" value="P-loop_NTPase"/>
</dbReference>
<evidence type="ECO:0000256" key="2">
    <source>
        <dbReference type="ARBA" id="ARBA00022741"/>
    </source>
</evidence>
<proteinExistence type="predicted"/>
<evidence type="ECO:0000256" key="1">
    <source>
        <dbReference type="ARBA" id="ARBA00022448"/>
    </source>
</evidence>
<dbReference type="PANTHER" id="PTHR42939">
    <property type="entry name" value="ABC TRANSPORTER ATP-BINDING PROTEIN ALBC-RELATED"/>
    <property type="match status" value="1"/>
</dbReference>
<reference evidence="5 6" key="1">
    <citation type="submission" date="2024-11" db="EMBL/GenBank/DDBJ databases">
        <authorList>
            <person name="Heng Y.C."/>
            <person name="Lim A.C.H."/>
            <person name="Lee J.K.Y."/>
            <person name="Kittelmann S."/>
        </authorList>
    </citation>
    <scope>NUCLEOTIDE SEQUENCE [LARGE SCALE GENOMIC DNA]</scope>
    <source>
        <strain evidence="5 6">WILCCON 0114</strain>
    </source>
</reference>
<dbReference type="Gene3D" id="3.40.50.300">
    <property type="entry name" value="P-loop containing nucleotide triphosphate hydrolases"/>
    <property type="match status" value="1"/>
</dbReference>
<keyword evidence="1" id="KW-0813">Transport</keyword>
<dbReference type="InterPro" id="IPR051782">
    <property type="entry name" value="ABC_Transporter_VariousFunc"/>
</dbReference>
<dbReference type="Proteomes" id="UP001623592">
    <property type="component" value="Unassembled WGS sequence"/>
</dbReference>
<dbReference type="InterPro" id="IPR003439">
    <property type="entry name" value="ABC_transporter-like_ATP-bd"/>
</dbReference>
<evidence type="ECO:0000259" key="4">
    <source>
        <dbReference type="PROSITE" id="PS50893"/>
    </source>
</evidence>
<evidence type="ECO:0000313" key="6">
    <source>
        <dbReference type="Proteomes" id="UP001623592"/>
    </source>
</evidence>
<comment type="caution">
    <text evidence="5">The sequence shown here is derived from an EMBL/GenBank/DDBJ whole genome shotgun (WGS) entry which is preliminary data.</text>
</comment>
<sequence>MEESILKVSNLSKSYFRKKALDNFDMEIGEGKIVGLLGPNGSGKSTFLKIVAGILRKSSGEVLIDGNELGVYTKSIVSYLPDKNYLYKWMKIKDAFSYFRDFYSDFDYPRAEELLKFMNLDMESKVTSLSKGMLEKLHLVLVLSRRSRLYILDEPLGGVDPTTREKILDTIINNFSKKSSMIITTHLVNDIERLFDDVVFISNGKNVLSGSAEELRNEKDMSIDELYREVFKDA</sequence>
<dbReference type="PANTHER" id="PTHR42939:SF1">
    <property type="entry name" value="ABC TRANSPORTER ATP-BINDING PROTEIN ALBC-RELATED"/>
    <property type="match status" value="1"/>
</dbReference>
<keyword evidence="2" id="KW-0547">Nucleotide-binding</keyword>
<keyword evidence="3 5" id="KW-0067">ATP-binding</keyword>
<dbReference type="GO" id="GO:0005524">
    <property type="term" value="F:ATP binding"/>
    <property type="evidence" value="ECO:0007669"/>
    <property type="project" value="UniProtKB-KW"/>
</dbReference>
<gene>
    <name evidence="5" type="ORF">ACJDT4_22740</name>
</gene>
<protein>
    <submittedName>
        <fullName evidence="5">ABC transporter ATP-binding protein</fullName>
    </submittedName>
</protein>
<dbReference type="CDD" id="cd03230">
    <property type="entry name" value="ABC_DR_subfamily_A"/>
    <property type="match status" value="1"/>
</dbReference>
<dbReference type="Pfam" id="PF00005">
    <property type="entry name" value="ABC_tran"/>
    <property type="match status" value="1"/>
</dbReference>
<keyword evidence="6" id="KW-1185">Reference proteome</keyword>
<dbReference type="RefSeq" id="WP_406789896.1">
    <property type="nucleotide sequence ID" value="NZ_JBJIAA010000029.1"/>
</dbReference>